<dbReference type="SUPFAM" id="SSF52038">
    <property type="entry name" value="Barstar-related"/>
    <property type="match status" value="1"/>
</dbReference>
<dbReference type="Pfam" id="PF01337">
    <property type="entry name" value="Barstar"/>
    <property type="match status" value="1"/>
</dbReference>
<organism evidence="3 4">
    <name type="scientific">Marmoricola endophyticus</name>
    <dbReference type="NCBI Taxonomy" id="2040280"/>
    <lineage>
        <taxon>Bacteria</taxon>
        <taxon>Bacillati</taxon>
        <taxon>Actinomycetota</taxon>
        <taxon>Actinomycetes</taxon>
        <taxon>Propionibacteriales</taxon>
        <taxon>Nocardioidaceae</taxon>
        <taxon>Marmoricola</taxon>
    </lineage>
</organism>
<protein>
    <recommendedName>
        <fullName evidence="2">Barstar (barnase inhibitor) domain-containing protein</fullName>
    </recommendedName>
</protein>
<reference evidence="3" key="2">
    <citation type="submission" date="2020-09" db="EMBL/GenBank/DDBJ databases">
        <authorList>
            <person name="Sun Q."/>
            <person name="Zhou Y."/>
        </authorList>
    </citation>
    <scope>NUCLEOTIDE SEQUENCE</scope>
    <source>
        <strain evidence="3">CGMCC 1.16067</strain>
    </source>
</reference>
<evidence type="ECO:0000313" key="3">
    <source>
        <dbReference type="EMBL" id="GGF37095.1"/>
    </source>
</evidence>
<accession>A0A917F034</accession>
<dbReference type="InterPro" id="IPR035905">
    <property type="entry name" value="Barstar-like_sf"/>
</dbReference>
<proteinExistence type="inferred from homology"/>
<comment type="similarity">
    <text evidence="1">Belongs to the barstar family.</text>
</comment>
<dbReference type="InterPro" id="IPR000468">
    <property type="entry name" value="Barstar"/>
</dbReference>
<dbReference type="AlphaFoldDB" id="A0A917F034"/>
<evidence type="ECO:0000256" key="1">
    <source>
        <dbReference type="ARBA" id="ARBA00006845"/>
    </source>
</evidence>
<name>A0A917F034_9ACTN</name>
<comment type="caution">
    <text evidence="3">The sequence shown here is derived from an EMBL/GenBank/DDBJ whole genome shotgun (WGS) entry which is preliminary data.</text>
</comment>
<dbReference type="Gene3D" id="3.30.370.10">
    <property type="entry name" value="Barstar-like"/>
    <property type="match status" value="1"/>
</dbReference>
<dbReference type="Proteomes" id="UP000649179">
    <property type="component" value="Unassembled WGS sequence"/>
</dbReference>
<sequence>MTESIEEIDARVAAGTRQLLSKLERDEWCTVAVLTKELDWNYVLRSTGRVVRKLRGRKMRAWPALMDEFGAALQFGDYFGENYPALDECLCDLDWLPTDKGYVLIIVNPEQVLTDDEDNHESPDAERSALVQLLQTAVDTYAEPIELGEYWDRPAVPFDVILVTDAEHRDEVVRRWKAAGAPLED</sequence>
<dbReference type="RefSeq" id="WP_188778482.1">
    <property type="nucleotide sequence ID" value="NZ_BMKQ01000001.1"/>
</dbReference>
<gene>
    <name evidence="3" type="ORF">GCM10011519_08240</name>
</gene>
<evidence type="ECO:0000259" key="2">
    <source>
        <dbReference type="Pfam" id="PF01337"/>
    </source>
</evidence>
<feature type="domain" description="Barstar (barnase inhibitor)" evidence="2">
    <location>
        <begin position="51"/>
        <end position="139"/>
    </location>
</feature>
<reference evidence="3" key="1">
    <citation type="journal article" date="2014" name="Int. J. Syst. Evol. Microbiol.">
        <title>Complete genome sequence of Corynebacterium casei LMG S-19264T (=DSM 44701T), isolated from a smear-ripened cheese.</title>
        <authorList>
            <consortium name="US DOE Joint Genome Institute (JGI-PGF)"/>
            <person name="Walter F."/>
            <person name="Albersmeier A."/>
            <person name="Kalinowski J."/>
            <person name="Ruckert C."/>
        </authorList>
    </citation>
    <scope>NUCLEOTIDE SEQUENCE</scope>
    <source>
        <strain evidence="3">CGMCC 1.16067</strain>
    </source>
</reference>
<keyword evidence="4" id="KW-1185">Reference proteome</keyword>
<dbReference type="EMBL" id="BMKQ01000001">
    <property type="protein sequence ID" value="GGF37095.1"/>
    <property type="molecule type" value="Genomic_DNA"/>
</dbReference>
<evidence type="ECO:0000313" key="4">
    <source>
        <dbReference type="Proteomes" id="UP000649179"/>
    </source>
</evidence>